<protein>
    <submittedName>
        <fullName evidence="2">Uncharacterized protein</fullName>
    </submittedName>
</protein>
<keyword evidence="3" id="KW-1185">Reference proteome</keyword>
<evidence type="ECO:0000313" key="3">
    <source>
        <dbReference type="Proteomes" id="UP001529510"/>
    </source>
</evidence>
<proteinExistence type="predicted"/>
<sequence>SSGEEEKDTCQKRAQNPAQMEGVEVDGQMSRSKAPPLPTPEEKMRQQAQAVLTDIVPINVT</sequence>
<dbReference type="Proteomes" id="UP001529510">
    <property type="component" value="Unassembled WGS sequence"/>
</dbReference>
<evidence type="ECO:0000256" key="1">
    <source>
        <dbReference type="SAM" id="MobiDB-lite"/>
    </source>
</evidence>
<accession>A0ABD0NTX1</accession>
<evidence type="ECO:0000313" key="2">
    <source>
        <dbReference type="EMBL" id="KAL0164711.1"/>
    </source>
</evidence>
<feature type="non-terminal residue" evidence="2">
    <location>
        <position position="61"/>
    </location>
</feature>
<feature type="non-terminal residue" evidence="2">
    <location>
        <position position="1"/>
    </location>
</feature>
<reference evidence="2 3" key="1">
    <citation type="submission" date="2024-05" db="EMBL/GenBank/DDBJ databases">
        <title>Genome sequencing and assembly of Indian major carp, Cirrhinus mrigala (Hamilton, 1822).</title>
        <authorList>
            <person name="Mohindra V."/>
            <person name="Chowdhury L.M."/>
            <person name="Lal K."/>
            <person name="Jena J.K."/>
        </authorList>
    </citation>
    <scope>NUCLEOTIDE SEQUENCE [LARGE SCALE GENOMIC DNA]</scope>
    <source>
        <strain evidence="2">CM1030</strain>
        <tissue evidence="2">Blood</tissue>
    </source>
</reference>
<gene>
    <name evidence="2" type="ORF">M9458_040464</name>
</gene>
<feature type="region of interest" description="Disordered" evidence="1">
    <location>
        <begin position="1"/>
        <end position="47"/>
    </location>
</feature>
<dbReference type="InterPro" id="IPR024845">
    <property type="entry name" value="NHS-like"/>
</dbReference>
<dbReference type="AlphaFoldDB" id="A0ABD0NTX1"/>
<dbReference type="PANTHER" id="PTHR23039:SF3">
    <property type="entry name" value="NHS-LIKE PROTEIN 1"/>
    <property type="match status" value="1"/>
</dbReference>
<dbReference type="PANTHER" id="PTHR23039">
    <property type="entry name" value="NANCE-HORAN SYNDROME PROTEIN"/>
    <property type="match status" value="1"/>
</dbReference>
<comment type="caution">
    <text evidence="2">The sequence shown here is derived from an EMBL/GenBank/DDBJ whole genome shotgun (WGS) entry which is preliminary data.</text>
</comment>
<dbReference type="EMBL" id="JAMKFB020000020">
    <property type="protein sequence ID" value="KAL0164711.1"/>
    <property type="molecule type" value="Genomic_DNA"/>
</dbReference>
<dbReference type="Pfam" id="PF15273">
    <property type="entry name" value="NHS"/>
    <property type="match status" value="1"/>
</dbReference>
<organism evidence="2 3">
    <name type="scientific">Cirrhinus mrigala</name>
    <name type="common">Mrigala</name>
    <dbReference type="NCBI Taxonomy" id="683832"/>
    <lineage>
        <taxon>Eukaryota</taxon>
        <taxon>Metazoa</taxon>
        <taxon>Chordata</taxon>
        <taxon>Craniata</taxon>
        <taxon>Vertebrata</taxon>
        <taxon>Euteleostomi</taxon>
        <taxon>Actinopterygii</taxon>
        <taxon>Neopterygii</taxon>
        <taxon>Teleostei</taxon>
        <taxon>Ostariophysi</taxon>
        <taxon>Cypriniformes</taxon>
        <taxon>Cyprinidae</taxon>
        <taxon>Labeoninae</taxon>
        <taxon>Labeonini</taxon>
        <taxon>Cirrhinus</taxon>
    </lineage>
</organism>
<name>A0ABD0NTX1_CIRMR</name>